<keyword evidence="3" id="KW-1185">Reference proteome</keyword>
<dbReference type="Pfam" id="PF09357">
    <property type="entry name" value="RteC"/>
    <property type="match status" value="1"/>
</dbReference>
<proteinExistence type="predicted"/>
<sequence>MGQFYIYPNRAKGSMNYYELKTHNMEKTVYSNMVDTLEDKLNKLKQENHDVITQAGIAIGLCLITYSELKTIVLKNGFESDKEEINFFKYIKPRLCSKITFYRKQYIIESHRPKSTNTLQIEFLLKEIEKLQLFFEEHHALIEYYRSRQTIFDDKYFKRNITEPLMGTNNYAYLTDPQFSTVYDGILADILAYESLEKYLANEIQKLQHTEGNSGPNDHEYVWTGKLTWLAEMIYGIVETGVINNGNISVNKLIQLFSKIFRLPSEDIYNAYRSVYSRKTEPLIFIEKMREALLKKINDKYK</sequence>
<feature type="coiled-coil region" evidence="1">
    <location>
        <begin position="27"/>
        <end position="54"/>
    </location>
</feature>
<reference evidence="2 3" key="1">
    <citation type="submission" date="2014-03" db="EMBL/GenBank/DDBJ databases">
        <title>Complete genome sequence of a deeply braunched marine Bacteroidia bacterium Draconibacterium orientale type strain FH5T.</title>
        <authorList>
            <person name="Li X."/>
            <person name="Wang X."/>
            <person name="Xie Z."/>
            <person name="Du Z."/>
            <person name="Chen G."/>
        </authorList>
    </citation>
    <scope>NUCLEOTIDE SEQUENCE [LARGE SCALE GENOMIC DNA]</scope>
    <source>
        <strain evidence="2 3">FH5</strain>
    </source>
</reference>
<gene>
    <name evidence="2" type="ORF">FH5T_15875</name>
</gene>
<evidence type="ECO:0008006" key="4">
    <source>
        <dbReference type="Google" id="ProtNLM"/>
    </source>
</evidence>
<name>A0ABM5QER0_9BACT</name>
<dbReference type="EMBL" id="CP007451">
    <property type="protein sequence ID" value="AHW62126.1"/>
    <property type="molecule type" value="Genomic_DNA"/>
</dbReference>
<keyword evidence="1" id="KW-0175">Coiled coil</keyword>
<evidence type="ECO:0000256" key="1">
    <source>
        <dbReference type="SAM" id="Coils"/>
    </source>
</evidence>
<evidence type="ECO:0000313" key="2">
    <source>
        <dbReference type="EMBL" id="AHW62126.1"/>
    </source>
</evidence>
<dbReference type="InterPro" id="IPR018534">
    <property type="entry name" value="Tet_reg_excision_RteC"/>
</dbReference>
<evidence type="ECO:0000313" key="3">
    <source>
        <dbReference type="Proteomes" id="UP000023772"/>
    </source>
</evidence>
<accession>A0ABM5QER0</accession>
<dbReference type="Proteomes" id="UP000023772">
    <property type="component" value="Chromosome"/>
</dbReference>
<organism evidence="2 3">
    <name type="scientific">Draconibacterium orientale</name>
    <dbReference type="NCBI Taxonomy" id="1168034"/>
    <lineage>
        <taxon>Bacteria</taxon>
        <taxon>Pseudomonadati</taxon>
        <taxon>Bacteroidota</taxon>
        <taxon>Bacteroidia</taxon>
        <taxon>Marinilabiliales</taxon>
        <taxon>Prolixibacteraceae</taxon>
        <taxon>Draconibacterium</taxon>
    </lineage>
</organism>
<protein>
    <recommendedName>
        <fullName evidence="4">RteC protein</fullName>
    </recommendedName>
</protein>